<dbReference type="CDD" id="cd01324">
    <property type="entry name" value="cbb3_Oxidase_CcoQ"/>
    <property type="match status" value="1"/>
</dbReference>
<proteinExistence type="predicted"/>
<organism evidence="2 3">
    <name type="scientific">Cycloclasticus pugetii</name>
    <dbReference type="NCBI Taxonomy" id="34068"/>
    <lineage>
        <taxon>Bacteria</taxon>
        <taxon>Pseudomonadati</taxon>
        <taxon>Pseudomonadota</taxon>
        <taxon>Gammaproteobacteria</taxon>
        <taxon>Thiotrichales</taxon>
        <taxon>Piscirickettsiaceae</taxon>
        <taxon>Cycloclasticus</taxon>
    </lineage>
</organism>
<keyword evidence="3" id="KW-1185">Reference proteome</keyword>
<keyword evidence="1" id="KW-0812">Transmembrane</keyword>
<gene>
    <name evidence="2" type="ORF">L196_01175</name>
</gene>
<feature type="transmembrane region" description="Helical" evidence="1">
    <location>
        <begin position="6"/>
        <end position="26"/>
    </location>
</feature>
<evidence type="ECO:0000256" key="1">
    <source>
        <dbReference type="SAM" id="Phobius"/>
    </source>
</evidence>
<keyword evidence="1" id="KW-1133">Transmembrane helix</keyword>
<dbReference type="Proteomes" id="UP000015462">
    <property type="component" value="Unassembled WGS sequence"/>
</dbReference>
<evidence type="ECO:0000313" key="3">
    <source>
        <dbReference type="Proteomes" id="UP000015462"/>
    </source>
</evidence>
<dbReference type="AlphaFoldDB" id="A0AB33Z493"/>
<name>A0AB33Z493_9GAMM</name>
<sequence length="57" mass="6731">MFELNTLRSILTLALFVLFIAIWIWAWSKDRKKEFEEAANIPFQGEEISATLQEDKK</sequence>
<accession>A0AB33Z493</accession>
<dbReference type="EMBL" id="ASHL01000001">
    <property type="protein sequence ID" value="EPD14068.1"/>
    <property type="molecule type" value="Genomic_DNA"/>
</dbReference>
<comment type="caution">
    <text evidence="2">The sequence shown here is derived from an EMBL/GenBank/DDBJ whole genome shotgun (WGS) entry which is preliminary data.</text>
</comment>
<protein>
    <submittedName>
        <fullName evidence="2">Cbb3-type cytochrome oxidase subunit</fullName>
    </submittedName>
</protein>
<dbReference type="RefSeq" id="WP_015005561.1">
    <property type="nucleotide sequence ID" value="NZ_JBLWZB010000002.1"/>
</dbReference>
<dbReference type="Pfam" id="PF05545">
    <property type="entry name" value="FixQ"/>
    <property type="match status" value="1"/>
</dbReference>
<evidence type="ECO:0000313" key="2">
    <source>
        <dbReference type="EMBL" id="EPD14068.1"/>
    </source>
</evidence>
<keyword evidence="1" id="KW-0472">Membrane</keyword>
<reference evidence="2 3" key="1">
    <citation type="journal article" date="2013" name="Genome Announc.">
        <title>Genome Sequence of the Pyrene- and Fluoranthene-Degrading Bacterium Cycloclasticus sp. Strain PY97M.</title>
        <authorList>
            <person name="Cui Z."/>
            <person name="Xu G."/>
            <person name="Li Q."/>
            <person name="Gao W."/>
            <person name="Zheng L."/>
        </authorList>
    </citation>
    <scope>NUCLEOTIDE SEQUENCE [LARGE SCALE GENOMIC DNA]</scope>
    <source>
        <strain evidence="2 3">PY97M</strain>
    </source>
</reference>
<dbReference type="InterPro" id="IPR008621">
    <property type="entry name" value="Cbb3-typ_cyt_oxidase_comp"/>
</dbReference>